<keyword evidence="1" id="KW-0472">Membrane</keyword>
<name>A0A841J9G1_9SPHI</name>
<feature type="transmembrane region" description="Helical" evidence="1">
    <location>
        <begin position="7"/>
        <end position="26"/>
    </location>
</feature>
<accession>A0A841J9G1</accession>
<dbReference type="Proteomes" id="UP000548326">
    <property type="component" value="Unassembled WGS sequence"/>
</dbReference>
<proteinExistence type="predicted"/>
<protein>
    <submittedName>
        <fullName evidence="2">Uncharacterized protein</fullName>
    </submittedName>
</protein>
<gene>
    <name evidence="2" type="ORF">HDF22_001088</name>
</gene>
<dbReference type="AlphaFoldDB" id="A0A841J9G1"/>
<dbReference type="EMBL" id="JACHCA010000003">
    <property type="protein sequence ID" value="MBB6126982.1"/>
    <property type="molecule type" value="Genomic_DNA"/>
</dbReference>
<evidence type="ECO:0000313" key="3">
    <source>
        <dbReference type="Proteomes" id="UP000548326"/>
    </source>
</evidence>
<keyword evidence="1" id="KW-1133">Transmembrane helix</keyword>
<organism evidence="2 3">
    <name type="scientific">Mucilaginibacter lappiensis</name>
    <dbReference type="NCBI Taxonomy" id="354630"/>
    <lineage>
        <taxon>Bacteria</taxon>
        <taxon>Pseudomonadati</taxon>
        <taxon>Bacteroidota</taxon>
        <taxon>Sphingobacteriia</taxon>
        <taxon>Sphingobacteriales</taxon>
        <taxon>Sphingobacteriaceae</taxon>
        <taxon>Mucilaginibacter</taxon>
    </lineage>
</organism>
<evidence type="ECO:0000256" key="1">
    <source>
        <dbReference type="SAM" id="Phobius"/>
    </source>
</evidence>
<keyword evidence="1" id="KW-0812">Transmembrane</keyword>
<evidence type="ECO:0000313" key="2">
    <source>
        <dbReference type="EMBL" id="MBB6126982.1"/>
    </source>
</evidence>
<sequence>MKIDIKIVLLIVFSFLFGIGVFRGIFPTLVFEAKMLLDIFNPGNSFLNQTNILLLIISHLLLISLLFLKPFRLYRTFLIIFPAVFLLFYCTNMLLFLLVAPGLFLYLIPFLIVWIIALSSRERQPSWM</sequence>
<feature type="transmembrane region" description="Helical" evidence="1">
    <location>
        <begin position="46"/>
        <end position="68"/>
    </location>
</feature>
<feature type="transmembrane region" description="Helical" evidence="1">
    <location>
        <begin position="103"/>
        <end position="120"/>
    </location>
</feature>
<feature type="transmembrane region" description="Helical" evidence="1">
    <location>
        <begin position="77"/>
        <end position="97"/>
    </location>
</feature>
<comment type="caution">
    <text evidence="2">The sequence shown here is derived from an EMBL/GenBank/DDBJ whole genome shotgun (WGS) entry which is preliminary data.</text>
</comment>
<reference evidence="2 3" key="1">
    <citation type="submission" date="2020-08" db="EMBL/GenBank/DDBJ databases">
        <title>Genomic Encyclopedia of Type Strains, Phase IV (KMG-V): Genome sequencing to study the core and pangenomes of soil and plant-associated prokaryotes.</title>
        <authorList>
            <person name="Whitman W."/>
        </authorList>
    </citation>
    <scope>NUCLEOTIDE SEQUENCE [LARGE SCALE GENOMIC DNA]</scope>
    <source>
        <strain evidence="2 3">MP601</strain>
    </source>
</reference>